<dbReference type="Proteomes" id="UP001589858">
    <property type="component" value="Unassembled WGS sequence"/>
</dbReference>
<accession>A0ABV6S9I7</accession>
<dbReference type="PRINTS" id="PR00988">
    <property type="entry name" value="URIDINKINASE"/>
</dbReference>
<name>A0ABV6S9I7_9SPHN</name>
<protein>
    <submittedName>
        <fullName evidence="1">Kinase</fullName>
    </submittedName>
</protein>
<keyword evidence="1" id="KW-0808">Transferase</keyword>
<comment type="caution">
    <text evidence="1">The sequence shown here is derived from an EMBL/GenBank/DDBJ whole genome shotgun (WGS) entry which is preliminary data.</text>
</comment>
<dbReference type="PANTHER" id="PTHR10285">
    <property type="entry name" value="URIDINE KINASE"/>
    <property type="match status" value="1"/>
</dbReference>
<dbReference type="Gene3D" id="3.40.50.300">
    <property type="entry name" value="P-loop containing nucleotide triphosphate hydrolases"/>
    <property type="match status" value="1"/>
</dbReference>
<reference evidence="1 2" key="1">
    <citation type="submission" date="2024-09" db="EMBL/GenBank/DDBJ databases">
        <authorList>
            <person name="Sun Q."/>
            <person name="Mori K."/>
        </authorList>
    </citation>
    <scope>NUCLEOTIDE SEQUENCE [LARGE SCALE GENOMIC DNA]</scope>
    <source>
        <strain evidence="1 2">CICC 11035S</strain>
    </source>
</reference>
<gene>
    <name evidence="1" type="ORF">ACFFF8_15085</name>
</gene>
<dbReference type="EMBL" id="JBHLTM010000061">
    <property type="protein sequence ID" value="MFC0685915.1"/>
    <property type="molecule type" value="Genomic_DNA"/>
</dbReference>
<dbReference type="GO" id="GO:0016301">
    <property type="term" value="F:kinase activity"/>
    <property type="evidence" value="ECO:0007669"/>
    <property type="project" value="UniProtKB-KW"/>
</dbReference>
<dbReference type="RefSeq" id="WP_267218991.1">
    <property type="nucleotide sequence ID" value="NZ_JAPCWC010000002.1"/>
</dbReference>
<dbReference type="SUPFAM" id="SSF52540">
    <property type="entry name" value="P-loop containing nucleoside triphosphate hydrolases"/>
    <property type="match status" value="1"/>
</dbReference>
<keyword evidence="1" id="KW-0418">Kinase</keyword>
<proteinExistence type="predicted"/>
<keyword evidence="2" id="KW-1185">Reference proteome</keyword>
<dbReference type="InterPro" id="IPR027417">
    <property type="entry name" value="P-loop_NTPase"/>
</dbReference>
<sequence length="261" mass="28702">MEQVHGALSGFRHRPVVIGICGAQGSGKSTLAQAVQARCAAERIASAVLSLDDLYLTHAERQALARDVHPLLATRGVPGTHDIALGLDVLDGLEAGGPVALPRFDKARDDRVSEHDWPIIGPGCQVLVLEGWCLGAFPQRTSELAEPVNALEAGEDPDGHWRRWVNDMLGDSYQRLFARIDRLVLLAAPGFEVVHRWRSQQERDLAARAGPDDRVMSAAQIARFIAHYERITRAILAEMPARADLVVRLDQDRRPEVVEGR</sequence>
<evidence type="ECO:0000313" key="1">
    <source>
        <dbReference type="EMBL" id="MFC0685915.1"/>
    </source>
</evidence>
<evidence type="ECO:0000313" key="2">
    <source>
        <dbReference type="Proteomes" id="UP001589858"/>
    </source>
</evidence>
<organism evidence="1 2">
    <name type="scientific">Novosphingobium clariflavum</name>
    <dbReference type="NCBI Taxonomy" id="2029884"/>
    <lineage>
        <taxon>Bacteria</taxon>
        <taxon>Pseudomonadati</taxon>
        <taxon>Pseudomonadota</taxon>
        <taxon>Alphaproteobacteria</taxon>
        <taxon>Sphingomonadales</taxon>
        <taxon>Sphingomonadaceae</taxon>
        <taxon>Novosphingobium</taxon>
    </lineage>
</organism>